<evidence type="ECO:0000256" key="1">
    <source>
        <dbReference type="ARBA" id="ARBA00004651"/>
    </source>
</evidence>
<evidence type="ECO:0000256" key="7">
    <source>
        <dbReference type="RuleBase" id="RU363032"/>
    </source>
</evidence>
<feature type="transmembrane region" description="Helical" evidence="7">
    <location>
        <begin position="187"/>
        <end position="205"/>
    </location>
</feature>
<evidence type="ECO:0000313" key="9">
    <source>
        <dbReference type="EMBL" id="VDS02909.1"/>
    </source>
</evidence>
<evidence type="ECO:0000256" key="2">
    <source>
        <dbReference type="ARBA" id="ARBA00022448"/>
    </source>
</evidence>
<sequence length="256" mass="27794">MSTAAKRLVYRIQPLLGAAALVVVWWFINAIQAVDPVLLPSPAESWNAFVSGLAEGSLWVDFWRTIVRTTVSFAIATIIAVPLGVLLGSSDSVYRGIEFTIDFFRSTPASALFPLFLVFFGTGEEAKIAVAAFGAALAILFNVAYGVMNARKQRQLAARVMGASGLRVLTDVTIWESLPQTFVGMRSGISIALVIVIVAEMFIGSSDGLGKRIIDSQMIFDMPEMYASIFAAGALGYVLNLLFMVIERRFVHWGGK</sequence>
<keyword evidence="2 7" id="KW-0813">Transport</keyword>
<evidence type="ECO:0000259" key="8">
    <source>
        <dbReference type="PROSITE" id="PS50928"/>
    </source>
</evidence>
<feature type="transmembrane region" description="Helical" evidence="7">
    <location>
        <begin position="66"/>
        <end position="87"/>
    </location>
</feature>
<dbReference type="AlphaFoldDB" id="A0A447I5Z2"/>
<dbReference type="RefSeq" id="WP_126148544.1">
    <property type="nucleotide sequence ID" value="NZ_JBHTMH010000006.1"/>
</dbReference>
<keyword evidence="10" id="KW-1185">Reference proteome</keyword>
<evidence type="ECO:0000313" key="10">
    <source>
        <dbReference type="Proteomes" id="UP000268844"/>
    </source>
</evidence>
<feature type="transmembrane region" description="Helical" evidence="7">
    <location>
        <begin position="128"/>
        <end position="148"/>
    </location>
</feature>
<dbReference type="CDD" id="cd06261">
    <property type="entry name" value="TM_PBP2"/>
    <property type="match status" value="1"/>
</dbReference>
<evidence type="ECO:0000256" key="6">
    <source>
        <dbReference type="ARBA" id="ARBA00023136"/>
    </source>
</evidence>
<reference evidence="9 10" key="1">
    <citation type="submission" date="2018-12" db="EMBL/GenBank/DDBJ databases">
        <authorList>
            <person name="Criscuolo A."/>
        </authorList>
    </citation>
    <scope>NUCLEOTIDE SEQUENCE [LARGE SCALE GENOMIC DNA]</scope>
    <source>
        <strain evidence="9">ACIP1116281</strain>
    </source>
</reference>
<comment type="subcellular location">
    <subcellularLocation>
        <location evidence="1 7">Cell membrane</location>
        <topology evidence="1 7">Multi-pass membrane protein</topology>
    </subcellularLocation>
</comment>
<gene>
    <name evidence="9" type="primary">ssuC_1</name>
    <name evidence="9" type="ORF">DEVEQU_00028</name>
</gene>
<dbReference type="Pfam" id="PF00528">
    <property type="entry name" value="BPD_transp_1"/>
    <property type="match status" value="1"/>
</dbReference>
<dbReference type="OrthoDB" id="8138334at2"/>
<dbReference type="SUPFAM" id="SSF161098">
    <property type="entry name" value="MetI-like"/>
    <property type="match status" value="1"/>
</dbReference>
<dbReference type="InterPro" id="IPR035906">
    <property type="entry name" value="MetI-like_sf"/>
</dbReference>
<dbReference type="PANTHER" id="PTHR30151">
    <property type="entry name" value="ALKANE SULFONATE ABC TRANSPORTER-RELATED, MEMBRANE SUBUNIT"/>
    <property type="match status" value="1"/>
</dbReference>
<dbReference type="Gene3D" id="1.10.3720.10">
    <property type="entry name" value="MetI-like"/>
    <property type="match status" value="1"/>
</dbReference>
<dbReference type="PROSITE" id="PS50928">
    <property type="entry name" value="ABC_TM1"/>
    <property type="match status" value="1"/>
</dbReference>
<dbReference type="PANTHER" id="PTHR30151:SF0">
    <property type="entry name" value="ABC TRANSPORTER PERMEASE PROTEIN MJ0413-RELATED"/>
    <property type="match status" value="1"/>
</dbReference>
<accession>A0A447I5Z2</accession>
<dbReference type="GO" id="GO:0005886">
    <property type="term" value="C:plasma membrane"/>
    <property type="evidence" value="ECO:0007669"/>
    <property type="project" value="UniProtKB-SubCell"/>
</dbReference>
<keyword evidence="4 7" id="KW-0812">Transmembrane</keyword>
<proteinExistence type="inferred from homology"/>
<feature type="transmembrane region" description="Helical" evidence="7">
    <location>
        <begin position="99"/>
        <end position="122"/>
    </location>
</feature>
<feature type="domain" description="ABC transmembrane type-1" evidence="8">
    <location>
        <begin position="62"/>
        <end position="247"/>
    </location>
</feature>
<evidence type="ECO:0000256" key="4">
    <source>
        <dbReference type="ARBA" id="ARBA00022692"/>
    </source>
</evidence>
<name>A0A447I5Z2_9HYPH</name>
<dbReference type="InterPro" id="IPR000515">
    <property type="entry name" value="MetI-like"/>
</dbReference>
<keyword evidence="5 7" id="KW-1133">Transmembrane helix</keyword>
<keyword evidence="6 7" id="KW-0472">Membrane</keyword>
<protein>
    <submittedName>
        <fullName evidence="9">Aliphatic sulfonates transport permease protein SsuC</fullName>
    </submittedName>
</protein>
<dbReference type="GO" id="GO:0055085">
    <property type="term" value="P:transmembrane transport"/>
    <property type="evidence" value="ECO:0007669"/>
    <property type="project" value="InterPro"/>
</dbReference>
<evidence type="ECO:0000256" key="3">
    <source>
        <dbReference type="ARBA" id="ARBA00022475"/>
    </source>
</evidence>
<dbReference type="EMBL" id="UZWD01000004">
    <property type="protein sequence ID" value="VDS02909.1"/>
    <property type="molecule type" value="Genomic_DNA"/>
</dbReference>
<comment type="similarity">
    <text evidence="7">Belongs to the binding-protein-dependent transport system permease family.</text>
</comment>
<dbReference type="Proteomes" id="UP000268844">
    <property type="component" value="Unassembled WGS sequence"/>
</dbReference>
<evidence type="ECO:0000256" key="5">
    <source>
        <dbReference type="ARBA" id="ARBA00022989"/>
    </source>
</evidence>
<keyword evidence="3" id="KW-1003">Cell membrane</keyword>
<feature type="transmembrane region" description="Helical" evidence="7">
    <location>
        <begin position="225"/>
        <end position="246"/>
    </location>
</feature>
<organism evidence="9 10">
    <name type="scientific">Devosia equisanguinis</name>
    <dbReference type="NCBI Taxonomy" id="2490941"/>
    <lineage>
        <taxon>Bacteria</taxon>
        <taxon>Pseudomonadati</taxon>
        <taxon>Pseudomonadota</taxon>
        <taxon>Alphaproteobacteria</taxon>
        <taxon>Hyphomicrobiales</taxon>
        <taxon>Devosiaceae</taxon>
        <taxon>Devosia</taxon>
    </lineage>
</organism>